<comment type="caution">
    <text evidence="2">The sequence shown here is derived from an EMBL/GenBank/DDBJ whole genome shotgun (WGS) entry which is preliminary data.</text>
</comment>
<evidence type="ECO:0000313" key="2">
    <source>
        <dbReference type="EMBL" id="KAF7274441.1"/>
    </source>
</evidence>
<evidence type="ECO:0000313" key="3">
    <source>
        <dbReference type="Proteomes" id="UP000625711"/>
    </source>
</evidence>
<dbReference type="EMBL" id="JAACXV010012818">
    <property type="protein sequence ID" value="KAF7274441.1"/>
    <property type="molecule type" value="Genomic_DNA"/>
</dbReference>
<dbReference type="InterPro" id="IPR029526">
    <property type="entry name" value="PGBD"/>
</dbReference>
<gene>
    <name evidence="2" type="ORF">GWI33_012903</name>
</gene>
<organism evidence="2 3">
    <name type="scientific">Rhynchophorus ferrugineus</name>
    <name type="common">Red palm weevil</name>
    <name type="synonym">Curculio ferrugineus</name>
    <dbReference type="NCBI Taxonomy" id="354439"/>
    <lineage>
        <taxon>Eukaryota</taxon>
        <taxon>Metazoa</taxon>
        <taxon>Ecdysozoa</taxon>
        <taxon>Arthropoda</taxon>
        <taxon>Hexapoda</taxon>
        <taxon>Insecta</taxon>
        <taxon>Pterygota</taxon>
        <taxon>Neoptera</taxon>
        <taxon>Endopterygota</taxon>
        <taxon>Coleoptera</taxon>
        <taxon>Polyphaga</taxon>
        <taxon>Cucujiformia</taxon>
        <taxon>Curculionidae</taxon>
        <taxon>Dryophthorinae</taxon>
        <taxon>Rhynchophorus</taxon>
    </lineage>
</organism>
<sequence length="185" mass="21555">MEMTSSSDETDVGTKYRDYSLCSFCSIYVGHDTDVESRSDLEHKENQDEIIHWTNKPVGMMSYLFTKTEELMIRPTETTPIVFFRLLVTDGSLTNIVEQTNKYATEIFQSPGLREKSRITSWKDLTPSELLVILGIFLHMGNVKLRCFQDYWKKDPFFHQEAISKSPSRNRFLIALRALHFSRNP</sequence>
<dbReference type="Pfam" id="PF13843">
    <property type="entry name" value="DDE_Tnp_1_7"/>
    <property type="match status" value="1"/>
</dbReference>
<protein>
    <recommendedName>
        <fullName evidence="1">PiggyBac transposable element-derived protein domain-containing protein</fullName>
    </recommendedName>
</protein>
<proteinExistence type="predicted"/>
<dbReference type="OrthoDB" id="6775700at2759"/>
<name>A0A834MAI0_RHYFE</name>
<dbReference type="AlphaFoldDB" id="A0A834MAI0"/>
<dbReference type="Proteomes" id="UP000625711">
    <property type="component" value="Unassembled WGS sequence"/>
</dbReference>
<accession>A0A834MAI0</accession>
<reference evidence="2" key="1">
    <citation type="submission" date="2020-08" db="EMBL/GenBank/DDBJ databases">
        <title>Genome sequencing and assembly of the red palm weevil Rhynchophorus ferrugineus.</title>
        <authorList>
            <person name="Dias G.B."/>
            <person name="Bergman C.M."/>
            <person name="Manee M."/>
        </authorList>
    </citation>
    <scope>NUCLEOTIDE SEQUENCE</scope>
    <source>
        <strain evidence="2">AA-2017</strain>
        <tissue evidence="2">Whole larva</tissue>
    </source>
</reference>
<dbReference type="PANTHER" id="PTHR46599">
    <property type="entry name" value="PIGGYBAC TRANSPOSABLE ELEMENT-DERIVED PROTEIN 4"/>
    <property type="match status" value="1"/>
</dbReference>
<evidence type="ECO:0000259" key="1">
    <source>
        <dbReference type="Pfam" id="PF13843"/>
    </source>
</evidence>
<keyword evidence="3" id="KW-1185">Reference proteome</keyword>
<feature type="domain" description="PiggyBac transposable element-derived protein" evidence="1">
    <location>
        <begin position="79"/>
        <end position="184"/>
    </location>
</feature>
<dbReference type="PANTHER" id="PTHR46599:SF3">
    <property type="entry name" value="PIGGYBAC TRANSPOSABLE ELEMENT-DERIVED PROTEIN 4"/>
    <property type="match status" value="1"/>
</dbReference>